<name>A0A5N6R5Q7_9ROSI</name>
<proteinExistence type="predicted"/>
<keyword evidence="2" id="KW-1185">Reference proteome</keyword>
<gene>
    <name evidence="1" type="ORF">FH972_013077</name>
</gene>
<protein>
    <submittedName>
        <fullName evidence="1">Uncharacterized protein</fullName>
    </submittedName>
</protein>
<dbReference type="Proteomes" id="UP000327013">
    <property type="component" value="Chromosome 5"/>
</dbReference>
<dbReference type="AlphaFoldDB" id="A0A5N6R5Q7"/>
<reference evidence="1 2" key="1">
    <citation type="submission" date="2019-06" db="EMBL/GenBank/DDBJ databases">
        <title>A chromosomal-level reference genome of Carpinus fangiana (Coryloideae, Betulaceae).</title>
        <authorList>
            <person name="Yang X."/>
            <person name="Wang Z."/>
            <person name="Zhang L."/>
            <person name="Hao G."/>
            <person name="Liu J."/>
            <person name="Yang Y."/>
        </authorList>
    </citation>
    <scope>NUCLEOTIDE SEQUENCE [LARGE SCALE GENOMIC DNA]</scope>
    <source>
        <strain evidence="1">Cfa_2016G</strain>
        <tissue evidence="1">Leaf</tissue>
    </source>
</reference>
<organism evidence="1 2">
    <name type="scientific">Carpinus fangiana</name>
    <dbReference type="NCBI Taxonomy" id="176857"/>
    <lineage>
        <taxon>Eukaryota</taxon>
        <taxon>Viridiplantae</taxon>
        <taxon>Streptophyta</taxon>
        <taxon>Embryophyta</taxon>
        <taxon>Tracheophyta</taxon>
        <taxon>Spermatophyta</taxon>
        <taxon>Magnoliopsida</taxon>
        <taxon>eudicotyledons</taxon>
        <taxon>Gunneridae</taxon>
        <taxon>Pentapetalae</taxon>
        <taxon>rosids</taxon>
        <taxon>fabids</taxon>
        <taxon>Fagales</taxon>
        <taxon>Betulaceae</taxon>
        <taxon>Carpinus</taxon>
    </lineage>
</organism>
<accession>A0A5N6R5Q7</accession>
<dbReference type="EMBL" id="CM017325">
    <property type="protein sequence ID" value="KAE8056292.1"/>
    <property type="molecule type" value="Genomic_DNA"/>
</dbReference>
<evidence type="ECO:0000313" key="2">
    <source>
        <dbReference type="Proteomes" id="UP000327013"/>
    </source>
</evidence>
<evidence type="ECO:0000313" key="1">
    <source>
        <dbReference type="EMBL" id="KAE8056292.1"/>
    </source>
</evidence>
<sequence>MDQAWELCKEEGRVGQYMLPEMFMQFASANSHEWKWGFMKRAVEASWFEEDCEIRKTYARNVHAVCFNKIVINVTVHSSPCSRGITVDGDWLCGHEEIA</sequence>